<keyword evidence="2" id="KW-1185">Reference proteome</keyword>
<organism evidence="1 2">
    <name type="scientific">Ficus carica</name>
    <name type="common">Common fig</name>
    <dbReference type="NCBI Taxonomy" id="3494"/>
    <lineage>
        <taxon>Eukaryota</taxon>
        <taxon>Viridiplantae</taxon>
        <taxon>Streptophyta</taxon>
        <taxon>Embryophyta</taxon>
        <taxon>Tracheophyta</taxon>
        <taxon>Spermatophyta</taxon>
        <taxon>Magnoliopsida</taxon>
        <taxon>eudicotyledons</taxon>
        <taxon>Gunneridae</taxon>
        <taxon>Pentapetalae</taxon>
        <taxon>rosids</taxon>
        <taxon>fabids</taxon>
        <taxon>Rosales</taxon>
        <taxon>Moraceae</taxon>
        <taxon>Ficeae</taxon>
        <taxon>Ficus</taxon>
    </lineage>
</organism>
<comment type="caution">
    <text evidence="1">The sequence shown here is derived from an EMBL/GenBank/DDBJ whole genome shotgun (WGS) entry which is preliminary data.</text>
</comment>
<sequence length="116" mass="12730">MPNDHYQVGPMLIRVELPRELCRTTTIDLIRPEESSRVTMLPDQSLHLIEPVTAHINNQLPPPATAHITSSTPTTCPDWGYTYCSPTDLSIRVPVADTPPVSQSLLGASPFAGEQQ</sequence>
<dbReference type="Proteomes" id="UP001187192">
    <property type="component" value="Unassembled WGS sequence"/>
</dbReference>
<protein>
    <submittedName>
        <fullName evidence="1">Uncharacterized protein</fullName>
    </submittedName>
</protein>
<name>A0AA87YUX6_FICCA</name>
<evidence type="ECO:0000313" key="2">
    <source>
        <dbReference type="Proteomes" id="UP001187192"/>
    </source>
</evidence>
<reference evidence="1" key="1">
    <citation type="submission" date="2023-07" db="EMBL/GenBank/DDBJ databases">
        <title>draft genome sequence of fig (Ficus carica).</title>
        <authorList>
            <person name="Takahashi T."/>
            <person name="Nishimura K."/>
        </authorList>
    </citation>
    <scope>NUCLEOTIDE SEQUENCE</scope>
</reference>
<accession>A0AA87YUX6</accession>
<proteinExistence type="predicted"/>
<evidence type="ECO:0000313" key="1">
    <source>
        <dbReference type="EMBL" id="GMN19534.1"/>
    </source>
</evidence>
<dbReference type="AlphaFoldDB" id="A0AA87YUX6"/>
<gene>
    <name evidence="1" type="ORF">TIFTF001_045203</name>
</gene>
<dbReference type="EMBL" id="BTGU01003794">
    <property type="protein sequence ID" value="GMN19534.1"/>
    <property type="molecule type" value="Genomic_DNA"/>
</dbReference>